<evidence type="ECO:0000256" key="3">
    <source>
        <dbReference type="ARBA" id="ARBA00022692"/>
    </source>
</evidence>
<comment type="function">
    <text evidence="7">Component of the MICOS complex, a large protein complex of the mitochondrial inner membrane that plays crucial roles in the maintenance of crista junctions, inner membrane architecture, and formation of contact sites to the outer membrane.</text>
</comment>
<dbReference type="STRING" id="205130.ENSMAMP00000013344"/>
<keyword evidence="3" id="KW-0812">Transmembrane</keyword>
<accession>A0A3Q3LW70</accession>
<dbReference type="InterPro" id="IPR019166">
    <property type="entry name" value="MIC26/MIC27"/>
</dbReference>
<dbReference type="InterPro" id="IPR033182">
    <property type="entry name" value="MIC26/MIC27_animal"/>
</dbReference>
<keyword evidence="8" id="KW-0732">Signal</keyword>
<dbReference type="GeneTree" id="ENSGT00530000063666"/>
<comment type="similarity">
    <text evidence="2">Belongs to the apolipoprotein O/MICOS complex subunit Mic27 family.</text>
</comment>
<dbReference type="GO" id="GO:0061617">
    <property type="term" value="C:MICOS complex"/>
    <property type="evidence" value="ECO:0007669"/>
    <property type="project" value="UniProtKB-UniRule"/>
</dbReference>
<dbReference type="Proteomes" id="UP000261640">
    <property type="component" value="Unplaced"/>
</dbReference>
<dbReference type="Pfam" id="PF09769">
    <property type="entry name" value="ApoO"/>
    <property type="match status" value="1"/>
</dbReference>
<evidence type="ECO:0000256" key="5">
    <source>
        <dbReference type="ARBA" id="ARBA00023128"/>
    </source>
</evidence>
<dbReference type="AlphaFoldDB" id="A0A3Q3LW70"/>
<protein>
    <recommendedName>
        <fullName evidence="7">MICOS complex subunit</fullName>
    </recommendedName>
</protein>
<keyword evidence="5 7" id="KW-0496">Mitochondrion</keyword>
<proteinExistence type="inferred from homology"/>
<comment type="subunit">
    <text evidence="7">Component of the mitochondrial contact site and cristae organizing system (MICOS) complex.</text>
</comment>
<organism evidence="9 10">
    <name type="scientific">Mastacembelus armatus</name>
    <name type="common">zig-zag eel</name>
    <dbReference type="NCBI Taxonomy" id="205130"/>
    <lineage>
        <taxon>Eukaryota</taxon>
        <taxon>Metazoa</taxon>
        <taxon>Chordata</taxon>
        <taxon>Craniata</taxon>
        <taxon>Vertebrata</taxon>
        <taxon>Euteleostomi</taxon>
        <taxon>Actinopterygii</taxon>
        <taxon>Neopterygii</taxon>
        <taxon>Teleostei</taxon>
        <taxon>Neoteleostei</taxon>
        <taxon>Acanthomorphata</taxon>
        <taxon>Anabantaria</taxon>
        <taxon>Synbranchiformes</taxon>
        <taxon>Mastacembelidae</taxon>
        <taxon>Mastacembelus</taxon>
    </lineage>
</organism>
<dbReference type="GO" id="GO:0042407">
    <property type="term" value="P:cristae formation"/>
    <property type="evidence" value="ECO:0007669"/>
    <property type="project" value="InterPro"/>
</dbReference>
<feature type="signal peptide" evidence="8">
    <location>
        <begin position="1"/>
        <end position="19"/>
    </location>
</feature>
<dbReference type="PANTHER" id="PTHR14564">
    <property type="entry name" value="MICOS COMPLEX SUBUNIT MIC26 / MIC27 FAMILY MEMBER"/>
    <property type="match status" value="1"/>
</dbReference>
<reference evidence="9" key="1">
    <citation type="submission" date="2025-08" db="UniProtKB">
        <authorList>
            <consortium name="Ensembl"/>
        </authorList>
    </citation>
    <scope>IDENTIFICATION</scope>
</reference>
<evidence type="ECO:0000256" key="6">
    <source>
        <dbReference type="ARBA" id="ARBA00023136"/>
    </source>
</evidence>
<keyword evidence="4" id="KW-1133">Transmembrane helix</keyword>
<evidence type="ECO:0000256" key="2">
    <source>
        <dbReference type="ARBA" id="ARBA00010904"/>
    </source>
</evidence>
<evidence type="ECO:0000256" key="8">
    <source>
        <dbReference type="SAM" id="SignalP"/>
    </source>
</evidence>
<comment type="subcellular location">
    <subcellularLocation>
        <location evidence="7">Mitochondrion inner membrane</location>
    </subcellularLocation>
    <subcellularLocation>
        <location evidence="1">Mitochondrion membrane</location>
    </subcellularLocation>
</comment>
<keyword evidence="10" id="KW-1185">Reference proteome</keyword>
<name>A0A3Q3LW70_9TELE</name>
<dbReference type="InParanoid" id="A0A3Q3LW70"/>
<evidence type="ECO:0000313" key="10">
    <source>
        <dbReference type="Proteomes" id="UP000261640"/>
    </source>
</evidence>
<evidence type="ECO:0000256" key="1">
    <source>
        <dbReference type="ARBA" id="ARBA00004325"/>
    </source>
</evidence>
<dbReference type="Ensembl" id="ENSMAMT00000013712.2">
    <property type="protein sequence ID" value="ENSMAMP00000013344.1"/>
    <property type="gene ID" value="ENSMAMG00000009056.2"/>
</dbReference>
<sequence>MRLLPLLWLAVAKPEVVSGNMSFLKLVALWAAAPVQAAGDGKKKSSQPTLSIDELPSLYTNPEAELRHEVSEPNPLEQYVAALRKSAEPYTAQCQQIGQVAMEKVERVYRTVEPTINTTITTVTDVYQFLSEPPPDLYPTVAVVGFSGFLGLYLAKGSRVNRLIFPVGLMALTTSMFYPQQTVSLLKSSRDSAYTWAQQGRISLETFWKDPSFGKRKSEKKEQTESSDTTS</sequence>
<evidence type="ECO:0000256" key="7">
    <source>
        <dbReference type="RuleBase" id="RU363021"/>
    </source>
</evidence>
<keyword evidence="6" id="KW-0472">Membrane</keyword>
<reference evidence="9" key="2">
    <citation type="submission" date="2025-09" db="UniProtKB">
        <authorList>
            <consortium name="Ensembl"/>
        </authorList>
    </citation>
    <scope>IDENTIFICATION</scope>
</reference>
<evidence type="ECO:0000313" key="9">
    <source>
        <dbReference type="Ensembl" id="ENSMAMP00000013344.1"/>
    </source>
</evidence>
<feature type="chain" id="PRO_5018523519" description="MICOS complex subunit" evidence="8">
    <location>
        <begin position="20"/>
        <end position="231"/>
    </location>
</feature>
<evidence type="ECO:0000256" key="4">
    <source>
        <dbReference type="ARBA" id="ARBA00022989"/>
    </source>
</evidence>
<keyword evidence="7" id="KW-0999">Mitochondrion inner membrane</keyword>